<dbReference type="SUPFAM" id="SSF51126">
    <property type="entry name" value="Pectin lyase-like"/>
    <property type="match status" value="1"/>
</dbReference>
<dbReference type="KEGG" id="afs:AFR_02820"/>
<dbReference type="InterPro" id="IPR011050">
    <property type="entry name" value="Pectin_lyase_fold/virulence"/>
</dbReference>
<evidence type="ECO:0000313" key="2">
    <source>
        <dbReference type="Proteomes" id="UP000017746"/>
    </source>
</evidence>
<dbReference type="PATRIC" id="fig|1246995.3.peg.566"/>
<gene>
    <name evidence="1" type="ORF">AFR_02820</name>
</gene>
<organism evidence="1 2">
    <name type="scientific">Actinoplanes friuliensis DSM 7358</name>
    <dbReference type="NCBI Taxonomy" id="1246995"/>
    <lineage>
        <taxon>Bacteria</taxon>
        <taxon>Bacillati</taxon>
        <taxon>Actinomycetota</taxon>
        <taxon>Actinomycetes</taxon>
        <taxon>Micromonosporales</taxon>
        <taxon>Micromonosporaceae</taxon>
        <taxon>Actinoplanes</taxon>
    </lineage>
</organism>
<dbReference type="AlphaFoldDB" id="U5VPF7"/>
<protein>
    <recommendedName>
        <fullName evidence="3">Right handed beta helix domain-containing protein</fullName>
    </recommendedName>
</protein>
<sequence length="340" mass="36424">MIHRPLLGADPEDNRRVLQQVLDTVPAGKLELPPGVHVLADGLRVPGGWTIRGSEIAGANGGPPGTWLESIGTTGHPVLHIVGSDVAVSDLGLRPPPADPGEHGGDRGTAVTVGEYLYPATPEWIARVDLRRLHVERPTEKHANCIALMGAVRDVTLHDITVRGGYTGVAVHWGAVGADVSSIEGPTYHPHHLTITDLRVSDAIEGFYLSSVHDVRVEGACLRDVEMGFRLLPGDNTDRFVSSPVVGSAITIADVCVRWHGPRYAVRVAGWGRSEVDGVVSVLRYRDTVIRDCVLRGSGSAESWSPMVVERADGVELRDNVFETSTSSDSSDCCIRTPSV</sequence>
<dbReference type="RefSeq" id="WP_023357796.1">
    <property type="nucleotide sequence ID" value="NC_022657.1"/>
</dbReference>
<dbReference type="Proteomes" id="UP000017746">
    <property type="component" value="Chromosome"/>
</dbReference>
<dbReference type="InterPro" id="IPR012334">
    <property type="entry name" value="Pectin_lyas_fold"/>
</dbReference>
<evidence type="ECO:0008006" key="3">
    <source>
        <dbReference type="Google" id="ProtNLM"/>
    </source>
</evidence>
<name>U5VPF7_9ACTN</name>
<dbReference type="OrthoDB" id="3278650at2"/>
<evidence type="ECO:0000313" key="1">
    <source>
        <dbReference type="EMBL" id="AGZ38853.1"/>
    </source>
</evidence>
<dbReference type="eggNOG" id="ENOG5033RSJ">
    <property type="taxonomic scope" value="Bacteria"/>
</dbReference>
<reference evidence="1 2" key="1">
    <citation type="journal article" date="2014" name="J. Biotechnol.">
        <title>Complete genome sequence of the actinobacterium Actinoplanes friuliensis HAG 010964, producer of the lipopeptide antibiotic friulimycin.</title>
        <authorList>
            <person name="Ruckert C."/>
            <person name="Szczepanowski R."/>
            <person name="Albersmeier A."/>
            <person name="Goesmann A."/>
            <person name="Fischer N."/>
            <person name="Steinkamper A."/>
            <person name="Puhler A."/>
            <person name="Biener R."/>
            <person name="Schwartz D."/>
            <person name="Kalinowski J."/>
        </authorList>
    </citation>
    <scope>NUCLEOTIDE SEQUENCE [LARGE SCALE GENOMIC DNA]</scope>
    <source>
        <strain evidence="1 2">DSM 7358</strain>
    </source>
</reference>
<dbReference type="HOGENOM" id="CLU_873277_0_0_11"/>
<dbReference type="EMBL" id="CP006272">
    <property type="protein sequence ID" value="AGZ38853.1"/>
    <property type="molecule type" value="Genomic_DNA"/>
</dbReference>
<proteinExistence type="predicted"/>
<keyword evidence="2" id="KW-1185">Reference proteome</keyword>
<dbReference type="STRING" id="1246995.AFR_02820"/>
<dbReference type="Gene3D" id="2.160.20.10">
    <property type="entry name" value="Single-stranded right-handed beta-helix, Pectin lyase-like"/>
    <property type="match status" value="1"/>
</dbReference>
<accession>U5VPF7</accession>